<dbReference type="OrthoDB" id="6079689at2759"/>
<dbReference type="EMBL" id="CAJNDS010002120">
    <property type="protein sequence ID" value="CAE7338092.1"/>
    <property type="molecule type" value="Genomic_DNA"/>
</dbReference>
<name>A0A812NZ75_9DINO</name>
<protein>
    <submittedName>
        <fullName evidence="3">TATDN2 protein</fullName>
    </submittedName>
</protein>
<sequence length="397" mass="43916">MEKPEKPKRWASAKGAAPIAPAGPSPMPAGLRELEPGSTGRGRGSLGLAAAYAAGAANAFLQRYHADLARLAERADLPAEARWFDSHCHLESILQRTWRGGGKPQVANNEPEVTLPELVALWPPGLDGCVANFVFRKESKPGFTPEWEWIARHLSHFEEGSPISSKLWFTIGLHPHNAAGWDAAAEKTVRDFAAHPKCVGLGECGLDFFKHDPSEEEVQLTAFRAQAKLAVELGKALVVHARLVTRENEIRFLRELKQLVPQNHPIHIHCFGDSLEHAKELIDHYPRLRIGFTGAITFSDPPGSKGRQKGRGKHKGNELKKGQEHCRELIQCLPLERLLIETDGPYMCPEPFRGQTAHPGHVHRVAERIAEWQNVSLGAVMAATWQSTVEVYGLTRL</sequence>
<evidence type="ECO:0000256" key="1">
    <source>
        <dbReference type="ARBA" id="ARBA00022801"/>
    </source>
</evidence>
<accession>A0A812NZ75</accession>
<keyword evidence="1" id="KW-0378">Hydrolase</keyword>
<comment type="caution">
    <text evidence="3">The sequence shown here is derived from an EMBL/GenBank/DDBJ whole genome shotgun (WGS) entry which is preliminary data.</text>
</comment>
<dbReference type="Pfam" id="PF01026">
    <property type="entry name" value="TatD_DNase"/>
    <property type="match status" value="1"/>
</dbReference>
<dbReference type="InterPro" id="IPR032466">
    <property type="entry name" value="Metal_Hydrolase"/>
</dbReference>
<gene>
    <name evidence="3" type="primary">TATDN2</name>
    <name evidence="3" type="ORF">SNAT2548_LOCUS17695</name>
</gene>
<dbReference type="InterPro" id="IPR018228">
    <property type="entry name" value="DNase_TatD-rel_CS"/>
</dbReference>
<evidence type="ECO:0000313" key="4">
    <source>
        <dbReference type="Proteomes" id="UP000604046"/>
    </source>
</evidence>
<feature type="region of interest" description="Disordered" evidence="2">
    <location>
        <begin position="299"/>
        <end position="320"/>
    </location>
</feature>
<dbReference type="InterPro" id="IPR001130">
    <property type="entry name" value="TatD-like"/>
</dbReference>
<dbReference type="Proteomes" id="UP000604046">
    <property type="component" value="Unassembled WGS sequence"/>
</dbReference>
<proteinExistence type="predicted"/>
<dbReference type="PANTHER" id="PTHR46363">
    <property type="entry name" value="DEOXYRIBONUCLEASE TATDN2-RELATED"/>
    <property type="match status" value="1"/>
</dbReference>
<dbReference type="PANTHER" id="PTHR46363:SF1">
    <property type="entry name" value="DEOXYRIBONUCLEASE TATDN2-RELATED"/>
    <property type="match status" value="1"/>
</dbReference>
<organism evidence="3 4">
    <name type="scientific">Symbiodinium natans</name>
    <dbReference type="NCBI Taxonomy" id="878477"/>
    <lineage>
        <taxon>Eukaryota</taxon>
        <taxon>Sar</taxon>
        <taxon>Alveolata</taxon>
        <taxon>Dinophyceae</taxon>
        <taxon>Suessiales</taxon>
        <taxon>Symbiodiniaceae</taxon>
        <taxon>Symbiodinium</taxon>
    </lineage>
</organism>
<dbReference type="AlphaFoldDB" id="A0A812NZ75"/>
<dbReference type="SUPFAM" id="SSF51556">
    <property type="entry name" value="Metallo-dependent hydrolases"/>
    <property type="match status" value="1"/>
</dbReference>
<evidence type="ECO:0000256" key="2">
    <source>
        <dbReference type="SAM" id="MobiDB-lite"/>
    </source>
</evidence>
<feature type="region of interest" description="Disordered" evidence="2">
    <location>
        <begin position="1"/>
        <end position="40"/>
    </location>
</feature>
<dbReference type="CDD" id="cd01310">
    <property type="entry name" value="TatD_DNAse"/>
    <property type="match status" value="1"/>
</dbReference>
<dbReference type="PROSITE" id="PS01091">
    <property type="entry name" value="TATD_3"/>
    <property type="match status" value="1"/>
</dbReference>
<dbReference type="Gene3D" id="3.20.20.140">
    <property type="entry name" value="Metal-dependent hydrolases"/>
    <property type="match status" value="1"/>
</dbReference>
<dbReference type="GO" id="GO:0016788">
    <property type="term" value="F:hydrolase activity, acting on ester bonds"/>
    <property type="evidence" value="ECO:0007669"/>
    <property type="project" value="InterPro"/>
</dbReference>
<keyword evidence="4" id="KW-1185">Reference proteome</keyword>
<evidence type="ECO:0000313" key="3">
    <source>
        <dbReference type="EMBL" id="CAE7338092.1"/>
    </source>
</evidence>
<reference evidence="3" key="1">
    <citation type="submission" date="2021-02" db="EMBL/GenBank/DDBJ databases">
        <authorList>
            <person name="Dougan E. K."/>
            <person name="Rhodes N."/>
            <person name="Thang M."/>
            <person name="Chan C."/>
        </authorList>
    </citation>
    <scope>NUCLEOTIDE SEQUENCE</scope>
</reference>